<dbReference type="InterPro" id="IPR006094">
    <property type="entry name" value="Oxid_FAD_bind_N"/>
</dbReference>
<keyword evidence="3" id="KW-0285">Flavoprotein</keyword>
<dbReference type="InterPro" id="IPR016166">
    <property type="entry name" value="FAD-bd_PCMH"/>
</dbReference>
<dbReference type="Proteomes" id="UP001589718">
    <property type="component" value="Unassembled WGS sequence"/>
</dbReference>
<gene>
    <name evidence="7" type="ORF">ACFFTU_03000</name>
</gene>
<dbReference type="PANTHER" id="PTHR42973:SF39">
    <property type="entry name" value="FAD-BINDING PCMH-TYPE DOMAIN-CONTAINING PROTEIN"/>
    <property type="match status" value="1"/>
</dbReference>
<feature type="domain" description="FAD-binding PCMH-type" evidence="6">
    <location>
        <begin position="32"/>
        <end position="200"/>
    </location>
</feature>
<dbReference type="InterPro" id="IPR012951">
    <property type="entry name" value="BBE"/>
</dbReference>
<accession>A0ABV5P700</accession>
<dbReference type="PROSITE" id="PS51387">
    <property type="entry name" value="FAD_PCMH"/>
    <property type="match status" value="1"/>
</dbReference>
<keyword evidence="8" id="KW-1185">Reference proteome</keyword>
<dbReference type="PROSITE" id="PS00862">
    <property type="entry name" value="OX2_COVAL_FAD"/>
    <property type="match status" value="1"/>
</dbReference>
<dbReference type="EMBL" id="JBHMCR010000002">
    <property type="protein sequence ID" value="MFB9518919.1"/>
    <property type="molecule type" value="Genomic_DNA"/>
</dbReference>
<dbReference type="Pfam" id="PF08031">
    <property type="entry name" value="BBE"/>
    <property type="match status" value="1"/>
</dbReference>
<organism evidence="7 8">
    <name type="scientific">Streptomyces cremeus</name>
    <dbReference type="NCBI Taxonomy" id="66881"/>
    <lineage>
        <taxon>Bacteria</taxon>
        <taxon>Bacillati</taxon>
        <taxon>Actinomycetota</taxon>
        <taxon>Actinomycetes</taxon>
        <taxon>Kitasatosporales</taxon>
        <taxon>Streptomycetaceae</taxon>
        <taxon>Streptomyces</taxon>
    </lineage>
</organism>
<proteinExistence type="inferred from homology"/>
<comment type="cofactor">
    <cofactor evidence="1">
        <name>FAD</name>
        <dbReference type="ChEBI" id="CHEBI:57692"/>
    </cofactor>
</comment>
<evidence type="ECO:0000259" key="6">
    <source>
        <dbReference type="PROSITE" id="PS51387"/>
    </source>
</evidence>
<reference evidence="7 8" key="1">
    <citation type="submission" date="2024-09" db="EMBL/GenBank/DDBJ databases">
        <authorList>
            <person name="Sun Q."/>
            <person name="Mori K."/>
        </authorList>
    </citation>
    <scope>NUCLEOTIDE SEQUENCE [LARGE SCALE GENOMIC DNA]</scope>
    <source>
        <strain evidence="7 8">JCM 4362</strain>
    </source>
</reference>
<dbReference type="InterPro" id="IPR016167">
    <property type="entry name" value="FAD-bd_PCMH_sub1"/>
</dbReference>
<evidence type="ECO:0000256" key="4">
    <source>
        <dbReference type="ARBA" id="ARBA00022827"/>
    </source>
</evidence>
<evidence type="ECO:0000256" key="3">
    <source>
        <dbReference type="ARBA" id="ARBA00022630"/>
    </source>
</evidence>
<evidence type="ECO:0000256" key="1">
    <source>
        <dbReference type="ARBA" id="ARBA00001974"/>
    </source>
</evidence>
<evidence type="ECO:0000256" key="2">
    <source>
        <dbReference type="ARBA" id="ARBA00005466"/>
    </source>
</evidence>
<dbReference type="InterPro" id="IPR006093">
    <property type="entry name" value="Oxy_OxRdtase_FAD_BS"/>
</dbReference>
<dbReference type="InterPro" id="IPR036318">
    <property type="entry name" value="FAD-bd_PCMH-like_sf"/>
</dbReference>
<dbReference type="Gene3D" id="3.30.43.10">
    <property type="entry name" value="Uridine Diphospho-n-acetylenolpyruvylglucosamine Reductase, domain 2"/>
    <property type="match status" value="1"/>
</dbReference>
<comment type="caution">
    <text evidence="7">The sequence shown here is derived from an EMBL/GenBank/DDBJ whole genome shotgun (WGS) entry which is preliminary data.</text>
</comment>
<sequence>MASKDFPAVEGSVHVPGDEGYDAELAGFNTAYTHRPAVVVAARSAEDVRAAVTYAREHRLSVAVQATGHGLSVANEGGVLVVTRGLDGVRIDVGARTAWIGAGVTWGRVIEEAARFGLAPLSGSFPGVGAVAYTLGGGIGVLAREFGYAADHLKAAEIVTADGEVRTVDAAGDPELLWALRGAGHNFGVVTAIEVGLVPVEQIYGGQLVFDGEHAEELIRTWTAWTRTVPETVSSGIGFVAYPDLPMLPELLRGRYVATVSVAFDGPAEEGERLVAPLRAVAPPLKDGLREMPYTDSAEIYSDPPAPHAYSATNVLLAGIDEDALAGVVKAGGPDADIMCVLNVRHLGGALARMPQDGGGSALGHRDAQYLVQLITPVAGNASLAVARSVQQDLRTALAARTLGCALPFEFGDGERATEAQTRRGYTPGDYARLARLKARLDPANLFRHNRNIVPATG</sequence>
<evidence type="ECO:0000313" key="7">
    <source>
        <dbReference type="EMBL" id="MFB9518919.1"/>
    </source>
</evidence>
<dbReference type="RefSeq" id="WP_345217610.1">
    <property type="nucleotide sequence ID" value="NZ_BAAAXE010000001.1"/>
</dbReference>
<keyword evidence="5" id="KW-0560">Oxidoreductase</keyword>
<dbReference type="SUPFAM" id="SSF56176">
    <property type="entry name" value="FAD-binding/transporter-associated domain-like"/>
    <property type="match status" value="1"/>
</dbReference>
<evidence type="ECO:0000313" key="8">
    <source>
        <dbReference type="Proteomes" id="UP001589718"/>
    </source>
</evidence>
<dbReference type="Pfam" id="PF01565">
    <property type="entry name" value="FAD_binding_4"/>
    <property type="match status" value="1"/>
</dbReference>
<comment type="similarity">
    <text evidence="2">Belongs to the oxygen-dependent FAD-linked oxidoreductase family.</text>
</comment>
<protein>
    <submittedName>
        <fullName evidence="7">FAD-binding oxidoreductase</fullName>
    </submittedName>
</protein>
<dbReference type="PANTHER" id="PTHR42973">
    <property type="entry name" value="BINDING OXIDOREDUCTASE, PUTATIVE (AFU_ORTHOLOGUE AFUA_1G17690)-RELATED"/>
    <property type="match status" value="1"/>
</dbReference>
<dbReference type="Gene3D" id="3.30.465.10">
    <property type="match status" value="1"/>
</dbReference>
<dbReference type="Gene3D" id="3.40.462.20">
    <property type="match status" value="1"/>
</dbReference>
<dbReference type="InterPro" id="IPR016169">
    <property type="entry name" value="FAD-bd_PCMH_sub2"/>
</dbReference>
<keyword evidence="4" id="KW-0274">FAD</keyword>
<evidence type="ECO:0000256" key="5">
    <source>
        <dbReference type="ARBA" id="ARBA00023002"/>
    </source>
</evidence>
<dbReference type="InterPro" id="IPR050416">
    <property type="entry name" value="FAD-linked_Oxidoreductase"/>
</dbReference>
<name>A0ABV5P700_STRCM</name>